<accession>A0AAV3ZM97</accession>
<evidence type="ECO:0000313" key="2">
    <source>
        <dbReference type="Proteomes" id="UP000735302"/>
    </source>
</evidence>
<name>A0AAV3ZM97_9GAST</name>
<comment type="caution">
    <text evidence="1">The sequence shown here is derived from an EMBL/GenBank/DDBJ whole genome shotgun (WGS) entry which is preliminary data.</text>
</comment>
<keyword evidence="2" id="KW-1185">Reference proteome</keyword>
<gene>
    <name evidence="1" type="ORF">PoB_002283700</name>
</gene>
<dbReference type="Proteomes" id="UP000735302">
    <property type="component" value="Unassembled WGS sequence"/>
</dbReference>
<evidence type="ECO:0000313" key="1">
    <source>
        <dbReference type="EMBL" id="GFN96331.1"/>
    </source>
</evidence>
<organism evidence="1 2">
    <name type="scientific">Plakobranchus ocellatus</name>
    <dbReference type="NCBI Taxonomy" id="259542"/>
    <lineage>
        <taxon>Eukaryota</taxon>
        <taxon>Metazoa</taxon>
        <taxon>Spiralia</taxon>
        <taxon>Lophotrochozoa</taxon>
        <taxon>Mollusca</taxon>
        <taxon>Gastropoda</taxon>
        <taxon>Heterobranchia</taxon>
        <taxon>Euthyneura</taxon>
        <taxon>Panpulmonata</taxon>
        <taxon>Sacoglossa</taxon>
        <taxon>Placobranchoidea</taxon>
        <taxon>Plakobranchidae</taxon>
        <taxon>Plakobranchus</taxon>
    </lineage>
</organism>
<dbReference type="EMBL" id="BLXT01002667">
    <property type="protein sequence ID" value="GFN96331.1"/>
    <property type="molecule type" value="Genomic_DNA"/>
</dbReference>
<proteinExistence type="predicted"/>
<reference evidence="1 2" key="1">
    <citation type="journal article" date="2021" name="Elife">
        <title>Chloroplast acquisition without the gene transfer in kleptoplastic sea slugs, Plakobranchus ocellatus.</title>
        <authorList>
            <person name="Maeda T."/>
            <person name="Takahashi S."/>
            <person name="Yoshida T."/>
            <person name="Shimamura S."/>
            <person name="Takaki Y."/>
            <person name="Nagai Y."/>
            <person name="Toyoda A."/>
            <person name="Suzuki Y."/>
            <person name="Arimoto A."/>
            <person name="Ishii H."/>
            <person name="Satoh N."/>
            <person name="Nishiyama T."/>
            <person name="Hasebe M."/>
            <person name="Maruyama T."/>
            <person name="Minagawa J."/>
            <person name="Obokata J."/>
            <person name="Shigenobu S."/>
        </authorList>
    </citation>
    <scope>NUCLEOTIDE SEQUENCE [LARGE SCALE GENOMIC DNA]</scope>
</reference>
<dbReference type="AlphaFoldDB" id="A0AAV3ZM97"/>
<protein>
    <submittedName>
        <fullName evidence="1">Uncharacterized protein</fullName>
    </submittedName>
</protein>
<sequence>MASVALSRPPLFEDRRQNLVFAYCMARRRNTRNMLLYSWRPCLAATEYRSRAWKPIQRGGHWPSTGIRTIHAELFLLVPRTNDKQ</sequence>